<dbReference type="PANTHER" id="PTHR47572">
    <property type="entry name" value="LIPOPROTEIN-RELATED"/>
    <property type="match status" value="1"/>
</dbReference>
<feature type="binding site" evidence="4">
    <location>
        <position position="119"/>
    </location>
    <ligand>
        <name>substrate</name>
    </ligand>
</feature>
<dbReference type="InterPro" id="IPR011042">
    <property type="entry name" value="6-blade_b-propeller_TolB-like"/>
</dbReference>
<sequence>MSKTLVIYDSRLCDLISPNAELKQLAEGAKHSEGPVYLPEDNSVIWSDVSGNRVFRWSVQDGTQVIREPSDYQNGNCLDLEGRLVSCSHGKRAIVRREHSGEWQTLVDRHQNNRLNSPNDVVMKRDGTLWFTDPPFGLTQAGEGCSGQQEQPGSFVFRFDPETGEIDAVITEMERPNGLAFSPDEKILYVSDTSQVNYPQGHHYVRAYDLVDEKQVANGRLFSAIEPGQPDGLKVDPQGNLFITSADSIQVYAPDGTCLGKILVPEVCANLTFGGQDGRRLFITAGRSLYTIDLLK</sequence>
<organism evidence="6 7">
    <name type="scientific">Acaryochloris thomasi RCC1774</name>
    <dbReference type="NCBI Taxonomy" id="1764569"/>
    <lineage>
        <taxon>Bacteria</taxon>
        <taxon>Bacillati</taxon>
        <taxon>Cyanobacteriota</taxon>
        <taxon>Cyanophyceae</taxon>
        <taxon>Acaryochloridales</taxon>
        <taxon>Acaryochloridaceae</taxon>
        <taxon>Acaryochloris</taxon>
        <taxon>Acaryochloris thomasi</taxon>
    </lineage>
</organism>
<dbReference type="EC" id="3.1.1.17" evidence="6"/>
<evidence type="ECO:0000259" key="5">
    <source>
        <dbReference type="Pfam" id="PF08450"/>
    </source>
</evidence>
<dbReference type="InterPro" id="IPR005511">
    <property type="entry name" value="SMP-30"/>
</dbReference>
<keyword evidence="4" id="KW-0479">Metal-binding</keyword>
<comment type="cofactor">
    <cofactor evidence="4">
        <name>Zn(2+)</name>
        <dbReference type="ChEBI" id="CHEBI:29105"/>
    </cofactor>
    <text evidence="4">Binds 1 divalent metal cation per subunit.</text>
</comment>
<dbReference type="OrthoDB" id="2633250at2"/>
<dbReference type="GO" id="GO:0046872">
    <property type="term" value="F:metal ion binding"/>
    <property type="evidence" value="ECO:0007669"/>
    <property type="project" value="UniProtKB-KW"/>
</dbReference>
<comment type="caution">
    <text evidence="6">The sequence shown here is derived from an EMBL/GenBank/DDBJ whole genome shotgun (WGS) entry which is preliminary data.</text>
</comment>
<evidence type="ECO:0000256" key="2">
    <source>
        <dbReference type="ARBA" id="ARBA00022801"/>
    </source>
</evidence>
<dbReference type="Pfam" id="PF08450">
    <property type="entry name" value="SGL"/>
    <property type="match status" value="1"/>
</dbReference>
<dbReference type="PANTHER" id="PTHR47572:SF4">
    <property type="entry name" value="LACTONASE DRP35"/>
    <property type="match status" value="1"/>
</dbReference>
<dbReference type="PRINTS" id="PR01790">
    <property type="entry name" value="SMP30FAMILY"/>
</dbReference>
<dbReference type="RefSeq" id="WP_110986344.1">
    <property type="nucleotide sequence ID" value="NZ_CAWNWM010000006.1"/>
</dbReference>
<evidence type="ECO:0000256" key="1">
    <source>
        <dbReference type="ARBA" id="ARBA00008853"/>
    </source>
</evidence>
<dbReference type="AlphaFoldDB" id="A0A2W1JTU8"/>
<accession>A0A2W1JTU8</accession>
<feature type="domain" description="SMP-30/Gluconolactonase/LRE-like region" evidence="5">
    <location>
        <begin position="32"/>
        <end position="285"/>
    </location>
</feature>
<dbReference type="GO" id="GO:0004341">
    <property type="term" value="F:gluconolactonase activity"/>
    <property type="evidence" value="ECO:0007669"/>
    <property type="project" value="UniProtKB-EC"/>
</dbReference>
<evidence type="ECO:0000256" key="4">
    <source>
        <dbReference type="PIRSR" id="PIRSR605511-2"/>
    </source>
</evidence>
<proteinExistence type="inferred from homology"/>
<dbReference type="InterPro" id="IPR051262">
    <property type="entry name" value="SMP-30/CGR1_Lactonase"/>
</dbReference>
<dbReference type="Gene3D" id="2.120.10.30">
    <property type="entry name" value="TolB, C-terminal domain"/>
    <property type="match status" value="1"/>
</dbReference>
<feature type="active site" description="Proton donor/acceptor" evidence="3">
    <location>
        <position position="231"/>
    </location>
</feature>
<evidence type="ECO:0000313" key="7">
    <source>
        <dbReference type="Proteomes" id="UP000248857"/>
    </source>
</evidence>
<dbReference type="SUPFAM" id="SSF63829">
    <property type="entry name" value="Calcium-dependent phosphotriesterase"/>
    <property type="match status" value="1"/>
</dbReference>
<reference evidence="6 7" key="1">
    <citation type="journal article" date="2018" name="Sci. Rep.">
        <title>A novel species of the marine cyanobacterium Acaryochloris with a unique pigment content and lifestyle.</title>
        <authorList>
            <person name="Partensky F."/>
            <person name="Six C."/>
            <person name="Ratin M."/>
            <person name="Garczarek L."/>
            <person name="Vaulot D."/>
            <person name="Probert I."/>
            <person name="Calteau A."/>
            <person name="Gourvil P."/>
            <person name="Marie D."/>
            <person name="Grebert T."/>
            <person name="Bouchier C."/>
            <person name="Le Panse S."/>
            <person name="Gachenot M."/>
            <person name="Rodriguez F."/>
            <person name="Garrido J.L."/>
        </authorList>
    </citation>
    <scope>NUCLEOTIDE SEQUENCE [LARGE SCALE GENOMIC DNA]</scope>
    <source>
        <strain evidence="6 7">RCC1774</strain>
    </source>
</reference>
<gene>
    <name evidence="6" type="primary">gnl</name>
    <name evidence="6" type="ORF">C1752_02398</name>
</gene>
<dbReference type="Proteomes" id="UP000248857">
    <property type="component" value="Unassembled WGS sequence"/>
</dbReference>
<dbReference type="InterPro" id="IPR013658">
    <property type="entry name" value="SGL"/>
</dbReference>
<evidence type="ECO:0000256" key="3">
    <source>
        <dbReference type="PIRSR" id="PIRSR605511-1"/>
    </source>
</evidence>
<feature type="binding site" evidence="4">
    <location>
        <position position="33"/>
    </location>
    <ligand>
        <name>a divalent metal cation</name>
        <dbReference type="ChEBI" id="CHEBI:60240"/>
    </ligand>
</feature>
<keyword evidence="7" id="KW-1185">Reference proteome</keyword>
<protein>
    <submittedName>
        <fullName evidence="6">Gluconolactonase</fullName>
        <ecNumber evidence="6">3.1.1.17</ecNumber>
    </submittedName>
</protein>
<name>A0A2W1JTU8_9CYAN</name>
<evidence type="ECO:0000313" key="6">
    <source>
        <dbReference type="EMBL" id="PZD73254.1"/>
    </source>
</evidence>
<feature type="binding site" evidence="4">
    <location>
        <position position="231"/>
    </location>
    <ligand>
        <name>a divalent metal cation</name>
        <dbReference type="ChEBI" id="CHEBI:60240"/>
    </ligand>
</feature>
<keyword evidence="2 6" id="KW-0378">Hydrolase</keyword>
<dbReference type="EMBL" id="PQWO01000006">
    <property type="protein sequence ID" value="PZD73254.1"/>
    <property type="molecule type" value="Genomic_DNA"/>
</dbReference>
<keyword evidence="4" id="KW-0862">Zinc</keyword>
<feature type="binding site" evidence="4">
    <location>
        <position position="177"/>
    </location>
    <ligand>
        <name>a divalent metal cation</name>
        <dbReference type="ChEBI" id="CHEBI:60240"/>
    </ligand>
</feature>
<comment type="similarity">
    <text evidence="1">Belongs to the SMP-30/CGR1 family.</text>
</comment>